<dbReference type="SUPFAM" id="SSF57756">
    <property type="entry name" value="Retrovirus zinc finger-like domains"/>
    <property type="match status" value="1"/>
</dbReference>
<dbReference type="Pfam" id="PF00078">
    <property type="entry name" value="RVT_1"/>
    <property type="match status" value="1"/>
</dbReference>
<evidence type="ECO:0000259" key="3">
    <source>
        <dbReference type="PROSITE" id="PS50879"/>
    </source>
</evidence>
<dbReference type="CDD" id="cd01650">
    <property type="entry name" value="RT_nLTR_like"/>
    <property type="match status" value="1"/>
</dbReference>
<comment type="caution">
    <text evidence="4">The sequence shown here is derived from an EMBL/GenBank/DDBJ whole genome shotgun (WGS) entry which is preliminary data.</text>
</comment>
<dbReference type="GO" id="GO:0003676">
    <property type="term" value="F:nucleic acid binding"/>
    <property type="evidence" value="ECO:0007669"/>
    <property type="project" value="InterPro"/>
</dbReference>
<sequence>MPVVRVVFKNQNQAKIALASKGFCHPGTNTYSTFQPDRKFKIVRCYNCNKFGHISKWCLNQHTCANCGKENCAHSNCKATPCCINCGGIHPSTSGKYWQVHDVPRVGRKGGGVAICINTHKSNFIATRTPVLDDKDYESVGINIQTDSNHNFNIVTPYIPPEEIEQMEKLSKNIENYTSARKPNLVVMGDLNAKSLEWNNDKSNKAGEIIENCMTKTGMLCRNDGQPTRRNTKSVIDLVLITPGINNKVKECTTLAHEDVRSDHICVLLEVDVCKTQTTTKEKKQVWQLNKVDWNNWKEQSEKNMSEWLTNSSSSNDVDEVYQSLKETIDRTMTEVIKKREVKKKTNTKPPWWNIEVSQAKKDLNYRQKQYKKRNITQHKIALENAEDRFELQKEKAMEEWNSKLIERFNSSRNSREIWTTYKKMTKKKDCNTILPLIAEGNAPAFSEEEKCTILQDTFFKGGHLRTDEYDDTFYKETMEEYEHICNMEDKIQTTKHKLDYEITSDEVEDAIFALEIGKSPGADDHFPELFKFAGPNFIEAMRVMINLSWNNGKLPTEWKTANVKFLRKQGKTNYYSPSSYRPISLTSVMCKITERIILNRTCSFIEGMQIIDINQEGFRKNHSTSNCLLRFIQNVIEKYNKGEITLACLIDLEKAYDSIWREGLMKAREIDELKEEMAQDIGKAIEWTRKWRVNISIEKTEVCMFTKKKISKEDKTIQLNGKELNYNPNPKLLGVILDEKMTFGKHLETLEKRASRNLTILREVRQISKMNTKKLLQLYFCLIRSVVEYSCPAWQVAEQKDLQKLDRLQRKALTLCLDMPSTSGRAALEIEAGVLPIDLRIEEIAIREIAKIQSKSIKEPIKQQLINYQEEIGHDIHITPMGKALCQSFEMEKETGININLIEPEFTYRLGETSRTKTTPSYWNRLGSSKSRTSEQKKLCITVMTELIGNTANDQATAYTDGSCMGNPGPCGAGAIIYTEDSRPAIRLHRPVAQRGSILLAELVAIVMVLEFCILERLHNTITTLKIFSDSQSAVGLLTLNWAPKSYIDVIRDIKEHIEDLRTKGMEICILWTPGHANIQGNDEADLLAKQAAEEATQLLPKNNIITLQDVKQGAHKSVMQKWQRRWELSDTGRDLFDITPNVKNIPIFDFPSKEIFSILIQLRTGYTTLNYYKQRTGQDTTDLCSCGIKETQQHYLTECPNYESYREEMYQQITKEIGIRKINTCTLLGRLDHENTEEYKRKLEIISAFISKTGRFDLPEHPQPQSKILNNISIQYKKWIKQILSLNSNVADSAVYTLSGLLPIEAEIHVKAINLFGNISRANCDSIEWRIAERQLQIKSHNSCSWFIEVKELCLKYEINDLYAYLTNPLSKFQWKKLVKSKIHDYWTSKITDESKGYSTLKFMDHKYNIGSVHPLAISVNANLKDIRKIPVRLKISTGNYILQTHKASFSKE</sequence>
<evidence type="ECO:0000256" key="1">
    <source>
        <dbReference type="PROSITE-ProRule" id="PRU00047"/>
    </source>
</evidence>
<reference evidence="4" key="1">
    <citation type="submission" date="2021-03" db="EMBL/GenBank/DDBJ databases">
        <authorList>
            <person name="Bekaert M."/>
        </authorList>
    </citation>
    <scope>NUCLEOTIDE SEQUENCE</scope>
</reference>
<dbReference type="Gene3D" id="3.60.10.10">
    <property type="entry name" value="Endonuclease/exonuclease/phosphatase"/>
    <property type="match status" value="1"/>
</dbReference>
<dbReference type="Proteomes" id="UP000683360">
    <property type="component" value="Unassembled WGS sequence"/>
</dbReference>
<organism evidence="4 5">
    <name type="scientific">Mytilus edulis</name>
    <name type="common">Blue mussel</name>
    <dbReference type="NCBI Taxonomy" id="6550"/>
    <lineage>
        <taxon>Eukaryota</taxon>
        <taxon>Metazoa</taxon>
        <taxon>Spiralia</taxon>
        <taxon>Lophotrochozoa</taxon>
        <taxon>Mollusca</taxon>
        <taxon>Bivalvia</taxon>
        <taxon>Autobranchia</taxon>
        <taxon>Pteriomorphia</taxon>
        <taxon>Mytilida</taxon>
        <taxon>Mytiloidea</taxon>
        <taxon>Mytilidae</taxon>
        <taxon>Mytilinae</taxon>
        <taxon>Mytilus</taxon>
    </lineage>
</organism>
<dbReference type="Pfam" id="PF14529">
    <property type="entry name" value="Exo_endo_phos_2"/>
    <property type="match status" value="1"/>
</dbReference>
<accession>A0A8S3RQL9</accession>
<evidence type="ECO:0000313" key="5">
    <source>
        <dbReference type="Proteomes" id="UP000683360"/>
    </source>
</evidence>
<dbReference type="GO" id="GO:0008270">
    <property type="term" value="F:zinc ion binding"/>
    <property type="evidence" value="ECO:0007669"/>
    <property type="project" value="UniProtKB-KW"/>
</dbReference>
<dbReference type="InterPro" id="IPR000477">
    <property type="entry name" value="RT_dom"/>
</dbReference>
<gene>
    <name evidence="4" type="ORF">MEDL_23174</name>
</gene>
<dbReference type="PROSITE" id="PS50158">
    <property type="entry name" value="ZF_CCHC"/>
    <property type="match status" value="1"/>
</dbReference>
<dbReference type="SUPFAM" id="SSF56219">
    <property type="entry name" value="DNase I-like"/>
    <property type="match status" value="1"/>
</dbReference>
<keyword evidence="5" id="KW-1185">Reference proteome</keyword>
<proteinExistence type="predicted"/>
<feature type="domain" description="RNase H type-1" evidence="3">
    <location>
        <begin position="953"/>
        <end position="1095"/>
    </location>
</feature>
<dbReference type="Pfam" id="PF00075">
    <property type="entry name" value="RNase_H"/>
    <property type="match status" value="1"/>
</dbReference>
<dbReference type="InterPro" id="IPR012337">
    <property type="entry name" value="RNaseH-like_sf"/>
</dbReference>
<dbReference type="CDD" id="cd09276">
    <property type="entry name" value="Rnase_HI_RT_non_LTR"/>
    <property type="match status" value="1"/>
</dbReference>
<keyword evidence="1" id="KW-0479">Metal-binding</keyword>
<evidence type="ECO:0008006" key="6">
    <source>
        <dbReference type="Google" id="ProtNLM"/>
    </source>
</evidence>
<dbReference type="Gene3D" id="3.30.420.10">
    <property type="entry name" value="Ribonuclease H-like superfamily/Ribonuclease H"/>
    <property type="match status" value="1"/>
</dbReference>
<dbReference type="InterPro" id="IPR001878">
    <property type="entry name" value="Znf_CCHC"/>
</dbReference>
<keyword evidence="1" id="KW-0862">Zinc</keyword>
<evidence type="ECO:0000313" key="4">
    <source>
        <dbReference type="EMBL" id="CAG2209022.1"/>
    </source>
</evidence>
<dbReference type="InterPro" id="IPR036691">
    <property type="entry name" value="Endo/exonu/phosph_ase_sf"/>
</dbReference>
<dbReference type="InterPro" id="IPR036875">
    <property type="entry name" value="Znf_CCHC_sf"/>
</dbReference>
<protein>
    <recommendedName>
        <fullName evidence="6">Pol-like protein</fullName>
    </recommendedName>
</protein>
<dbReference type="PROSITE" id="PS50879">
    <property type="entry name" value="RNASE_H_1"/>
    <property type="match status" value="1"/>
</dbReference>
<feature type="domain" description="CCHC-type" evidence="2">
    <location>
        <begin position="44"/>
        <end position="58"/>
    </location>
</feature>
<dbReference type="PANTHER" id="PTHR33395">
    <property type="entry name" value="TRANSCRIPTASE, PUTATIVE-RELATED-RELATED"/>
    <property type="match status" value="1"/>
</dbReference>
<dbReference type="SUPFAM" id="SSF53098">
    <property type="entry name" value="Ribonuclease H-like"/>
    <property type="match status" value="1"/>
</dbReference>
<dbReference type="InterPro" id="IPR002156">
    <property type="entry name" value="RNaseH_domain"/>
</dbReference>
<dbReference type="GO" id="GO:0004523">
    <property type="term" value="F:RNA-DNA hybrid ribonuclease activity"/>
    <property type="evidence" value="ECO:0007669"/>
    <property type="project" value="InterPro"/>
</dbReference>
<keyword evidence="1" id="KW-0863">Zinc-finger</keyword>
<dbReference type="OrthoDB" id="7468774at2759"/>
<dbReference type="InterPro" id="IPR005135">
    <property type="entry name" value="Endo/exonuclease/phosphatase"/>
</dbReference>
<dbReference type="InterPro" id="IPR036397">
    <property type="entry name" value="RNaseH_sf"/>
</dbReference>
<dbReference type="SMART" id="SM00343">
    <property type="entry name" value="ZnF_C2HC"/>
    <property type="match status" value="1"/>
</dbReference>
<name>A0A8S3RQL9_MYTED</name>
<evidence type="ECO:0000259" key="2">
    <source>
        <dbReference type="PROSITE" id="PS50158"/>
    </source>
</evidence>
<dbReference type="EMBL" id="CAJPWZ010001128">
    <property type="protein sequence ID" value="CAG2209022.1"/>
    <property type="molecule type" value="Genomic_DNA"/>
</dbReference>
<dbReference type="PANTHER" id="PTHR33395:SF22">
    <property type="entry name" value="REVERSE TRANSCRIPTASE DOMAIN-CONTAINING PROTEIN"/>
    <property type="match status" value="1"/>
</dbReference>